<protein>
    <submittedName>
        <fullName evidence="9">AEC family transporter</fullName>
    </submittedName>
</protein>
<evidence type="ECO:0000256" key="5">
    <source>
        <dbReference type="ARBA" id="ARBA00022692"/>
    </source>
</evidence>
<evidence type="ECO:0000256" key="4">
    <source>
        <dbReference type="ARBA" id="ARBA00022475"/>
    </source>
</evidence>
<keyword evidence="5 8" id="KW-0812">Transmembrane</keyword>
<dbReference type="EMBL" id="CP034298">
    <property type="protein sequence ID" value="QHH08928.1"/>
    <property type="molecule type" value="Genomic_DNA"/>
</dbReference>
<feature type="transmembrane region" description="Helical" evidence="8">
    <location>
        <begin position="298"/>
        <end position="323"/>
    </location>
</feature>
<dbReference type="GO" id="GO:0005886">
    <property type="term" value="C:plasma membrane"/>
    <property type="evidence" value="ECO:0007669"/>
    <property type="project" value="UniProtKB-SubCell"/>
</dbReference>
<evidence type="ECO:0000313" key="11">
    <source>
        <dbReference type="EMBL" id="QHH08928.1"/>
    </source>
</evidence>
<evidence type="ECO:0000313" key="9">
    <source>
        <dbReference type="EMBL" id="HAS6678755.1"/>
    </source>
</evidence>
<reference evidence="11 12" key="2">
    <citation type="submission" date="2018-12" db="EMBL/GenBank/DDBJ databases">
        <title>Genomic insights into the evolutionary origins and pathogenicity of five Vibrio parahaemolyticus strains isolated from the shrimp with acute hepatopancreatic necrosis disease (AHPND).</title>
        <authorList>
            <person name="Yang Q."/>
            <person name="Dong X."/>
            <person name="Xie G."/>
            <person name="Fu S."/>
            <person name="Zou P."/>
            <person name="Sun J."/>
            <person name="Wang Y."/>
            <person name="Huang J."/>
        </authorList>
    </citation>
    <scope>NUCLEOTIDE SEQUENCE [LARGE SCALE GENOMIC DNA]</scope>
    <source>
        <strain evidence="11 12">20160303005-1</strain>
    </source>
</reference>
<evidence type="ECO:0000256" key="1">
    <source>
        <dbReference type="ARBA" id="ARBA00004651"/>
    </source>
</evidence>
<keyword evidence="3" id="KW-0813">Transport</keyword>
<gene>
    <name evidence="11" type="ORF">EHC69_05945</name>
    <name evidence="9" type="ORF">I7278_18275</name>
    <name evidence="10" type="ORF">I7278_27015</name>
</gene>
<feature type="transmembrane region" description="Helical" evidence="8">
    <location>
        <begin position="20"/>
        <end position="44"/>
    </location>
</feature>
<dbReference type="Pfam" id="PF03547">
    <property type="entry name" value="Mem_trans"/>
    <property type="match status" value="1"/>
</dbReference>
<evidence type="ECO:0000256" key="8">
    <source>
        <dbReference type="SAM" id="Phobius"/>
    </source>
</evidence>
<proteinExistence type="inferred from homology"/>
<dbReference type="AlphaFoldDB" id="A0A7Z2MR15"/>
<feature type="transmembrane region" description="Helical" evidence="8">
    <location>
        <begin position="185"/>
        <end position="202"/>
    </location>
</feature>
<comment type="subcellular location">
    <subcellularLocation>
        <location evidence="1">Cell membrane</location>
        <topology evidence="1">Multi-pass membrane protein</topology>
    </subcellularLocation>
</comment>
<accession>A0A7Z2MR15</accession>
<dbReference type="Proteomes" id="UP000464718">
    <property type="component" value="Chromosome i"/>
</dbReference>
<dbReference type="Gene3D" id="1.20.1530.20">
    <property type="match status" value="1"/>
</dbReference>
<comment type="similarity">
    <text evidence="2">Belongs to the auxin efflux carrier (TC 2.A.69) family.</text>
</comment>
<feature type="transmembrane region" description="Helical" evidence="8">
    <location>
        <begin position="247"/>
        <end position="266"/>
    </location>
</feature>
<keyword evidence="7 8" id="KW-0472">Membrane</keyword>
<evidence type="ECO:0000256" key="7">
    <source>
        <dbReference type="ARBA" id="ARBA00023136"/>
    </source>
</evidence>
<evidence type="ECO:0000256" key="3">
    <source>
        <dbReference type="ARBA" id="ARBA00022448"/>
    </source>
</evidence>
<dbReference type="PANTHER" id="PTHR36838:SF4">
    <property type="entry name" value="AUXIN EFFLUX CARRIER FAMILY PROTEIN"/>
    <property type="match status" value="1"/>
</dbReference>
<feature type="transmembrane region" description="Helical" evidence="8">
    <location>
        <begin position="272"/>
        <end position="291"/>
    </location>
</feature>
<dbReference type="GO" id="GO:0055085">
    <property type="term" value="P:transmembrane transport"/>
    <property type="evidence" value="ECO:0007669"/>
    <property type="project" value="InterPro"/>
</dbReference>
<dbReference type="Proteomes" id="UP000856022">
    <property type="component" value="Unassembled WGS sequence"/>
</dbReference>
<reference evidence="9" key="3">
    <citation type="submission" date="2019-12" db="EMBL/GenBank/DDBJ databases">
        <authorList>
            <consortium name="NCBI Pathogen Detection Project"/>
        </authorList>
    </citation>
    <scope>NUCLEOTIDE SEQUENCE</scope>
    <source>
        <strain evidence="9">1930</strain>
    </source>
</reference>
<sequence>MTFFFFAADTYMDSVLHQLQFSLSITGPICLMLVLGVIFKRFGLINDNFIEIGSKLVFKVTLPAMLFVSIVASEHDFSAASGFINYGVVASILFFVFTYISVSILFKSSPDQGVLIQGGFRANTGIIGIAYVANAYGSQGVALAALYVAITTFIYNVQAVICLSPKGATSASQAAKMMGRTLTKNPLIISIVLGMVFYLLSIPVPNVVIDAGNYLSKMTLPLALLCTGGSLDFSLMRKEKGPSWFASSYKLIVAPVLITLGSYFVGFRGIELGILFFMNASPVAAASYVMARSMGGNAVLAANIIALTTVLSTVTCTFGIVVLKSYGLI</sequence>
<feature type="transmembrane region" description="Helical" evidence="8">
    <location>
        <begin position="84"/>
        <end position="106"/>
    </location>
</feature>
<evidence type="ECO:0000313" key="10">
    <source>
        <dbReference type="EMBL" id="HAS6680409.1"/>
    </source>
</evidence>
<dbReference type="PANTHER" id="PTHR36838">
    <property type="entry name" value="AUXIN EFFLUX CARRIER FAMILY PROTEIN"/>
    <property type="match status" value="1"/>
</dbReference>
<feature type="transmembrane region" description="Helical" evidence="8">
    <location>
        <begin position="56"/>
        <end position="72"/>
    </location>
</feature>
<evidence type="ECO:0000256" key="6">
    <source>
        <dbReference type="ARBA" id="ARBA00022989"/>
    </source>
</evidence>
<keyword evidence="6 8" id="KW-1133">Transmembrane helix</keyword>
<dbReference type="InterPro" id="IPR038770">
    <property type="entry name" value="Na+/solute_symporter_sf"/>
</dbReference>
<evidence type="ECO:0000256" key="2">
    <source>
        <dbReference type="ARBA" id="ARBA00010145"/>
    </source>
</evidence>
<organism evidence="9">
    <name type="scientific">Vibrio parahaemolyticus</name>
    <dbReference type="NCBI Taxonomy" id="670"/>
    <lineage>
        <taxon>Bacteria</taxon>
        <taxon>Pseudomonadati</taxon>
        <taxon>Pseudomonadota</taxon>
        <taxon>Gammaproteobacteria</taxon>
        <taxon>Vibrionales</taxon>
        <taxon>Vibrionaceae</taxon>
        <taxon>Vibrio</taxon>
    </lineage>
</organism>
<dbReference type="EMBL" id="DACQKT010000082">
    <property type="protein sequence ID" value="HAS6680409.1"/>
    <property type="molecule type" value="Genomic_DNA"/>
</dbReference>
<dbReference type="InterPro" id="IPR004776">
    <property type="entry name" value="Mem_transp_PIN-like"/>
</dbReference>
<reference evidence="9" key="1">
    <citation type="journal article" date="2018" name="Genome Biol.">
        <title>SKESA: strategic k-mer extension for scrupulous assemblies.</title>
        <authorList>
            <person name="Souvorov A."/>
            <person name="Agarwala R."/>
            <person name="Lipman D.J."/>
        </authorList>
    </citation>
    <scope>NUCLEOTIDE SEQUENCE</scope>
    <source>
        <strain evidence="9">1930</strain>
    </source>
</reference>
<evidence type="ECO:0000313" key="12">
    <source>
        <dbReference type="Proteomes" id="UP000464718"/>
    </source>
</evidence>
<name>A0A7Z2MR15_VIBPH</name>
<dbReference type="EMBL" id="DACQKT010000009">
    <property type="protein sequence ID" value="HAS6678755.1"/>
    <property type="molecule type" value="Genomic_DNA"/>
</dbReference>
<keyword evidence="4" id="KW-1003">Cell membrane</keyword>